<reference evidence="2" key="1">
    <citation type="submission" date="2023-07" db="EMBL/GenBank/DDBJ databases">
        <title>Sequencing the genomes of 1000 actinobacteria strains.</title>
        <authorList>
            <person name="Klenk H.-P."/>
        </authorList>
    </citation>
    <scope>NUCLEOTIDE SEQUENCE</scope>
    <source>
        <strain evidence="2">DSM 107476</strain>
    </source>
</reference>
<name>A0ABU1ZZN9_9CORY</name>
<dbReference type="PANTHER" id="PTHR46832:SF1">
    <property type="entry name" value="5'-METHYLTHIOADENOSINE_S-ADENOSYLHOMOCYSTEINE NUCLEOSIDASE"/>
    <property type="match status" value="1"/>
</dbReference>
<gene>
    <name evidence="2" type="ORF">J2S39_002066</name>
</gene>
<keyword evidence="2" id="KW-0378">Hydrolase</keyword>
<keyword evidence="3" id="KW-1185">Reference proteome</keyword>
<protein>
    <submittedName>
        <fullName evidence="2">Adenosylhomocysteine nucleosidase</fullName>
        <ecNumber evidence="2">3.2.2.9</ecNumber>
    </submittedName>
</protein>
<proteinExistence type="predicted"/>
<dbReference type="Gene3D" id="3.40.50.1580">
    <property type="entry name" value="Nucleoside phosphorylase domain"/>
    <property type="match status" value="1"/>
</dbReference>
<dbReference type="PANTHER" id="PTHR46832">
    <property type="entry name" value="5'-METHYLTHIOADENOSINE/S-ADENOSYLHOMOCYSTEINE NUCLEOSIDASE"/>
    <property type="match status" value="1"/>
</dbReference>
<dbReference type="EMBL" id="JAVDXZ010000001">
    <property type="protein sequence ID" value="MDR7330390.1"/>
    <property type="molecule type" value="Genomic_DNA"/>
</dbReference>
<comment type="caution">
    <text evidence="2">The sequence shown here is derived from an EMBL/GenBank/DDBJ whole genome shotgun (WGS) entry which is preliminary data.</text>
</comment>
<evidence type="ECO:0000313" key="3">
    <source>
        <dbReference type="Proteomes" id="UP001180840"/>
    </source>
</evidence>
<evidence type="ECO:0000313" key="2">
    <source>
        <dbReference type="EMBL" id="MDR7330390.1"/>
    </source>
</evidence>
<sequence>MTRILFVVATPQEAADIPAGPEAAADTDLLITGIGLLNASIALTRRLAERPGAYAHIINVGTAGAVVDTHAPVHGFHEVTSAFQHDLSDELIGAIVGRPWPNLLEIPAVTDLPAARLATGDSFISSAAERERIAGRGAQLVDMEGYAVARVAAEYGVPVTLIKQVSDSADDDAAGQWVESAIAGSASLAETLAGVAAQISGRGESVPPVRWPA</sequence>
<accession>A0ABU1ZZN9</accession>
<dbReference type="InterPro" id="IPR000845">
    <property type="entry name" value="Nucleoside_phosphorylase_d"/>
</dbReference>
<dbReference type="SUPFAM" id="SSF53167">
    <property type="entry name" value="Purine and uridine phosphorylases"/>
    <property type="match status" value="1"/>
</dbReference>
<dbReference type="InterPro" id="IPR035994">
    <property type="entry name" value="Nucleoside_phosphorylase_sf"/>
</dbReference>
<dbReference type="RefSeq" id="WP_290196037.1">
    <property type="nucleotide sequence ID" value="NZ_CP047654.1"/>
</dbReference>
<dbReference type="Proteomes" id="UP001180840">
    <property type="component" value="Unassembled WGS sequence"/>
</dbReference>
<evidence type="ECO:0000259" key="1">
    <source>
        <dbReference type="Pfam" id="PF01048"/>
    </source>
</evidence>
<keyword evidence="2" id="KW-0326">Glycosidase</keyword>
<dbReference type="NCBIfam" id="NF004168">
    <property type="entry name" value="PRK05634.1"/>
    <property type="match status" value="1"/>
</dbReference>
<dbReference type="EC" id="3.2.2.9" evidence="2"/>
<feature type="domain" description="Nucleoside phosphorylase" evidence="1">
    <location>
        <begin position="31"/>
        <end position="196"/>
    </location>
</feature>
<dbReference type="GO" id="GO:0008782">
    <property type="term" value="F:adenosylhomocysteine nucleosidase activity"/>
    <property type="evidence" value="ECO:0007669"/>
    <property type="project" value="UniProtKB-EC"/>
</dbReference>
<dbReference type="Pfam" id="PF01048">
    <property type="entry name" value="PNP_UDP_1"/>
    <property type="match status" value="1"/>
</dbReference>
<organism evidence="2 3">
    <name type="scientific">Corynebacterium guangdongense</name>
    <dbReference type="NCBI Taxonomy" id="1783348"/>
    <lineage>
        <taxon>Bacteria</taxon>
        <taxon>Bacillati</taxon>
        <taxon>Actinomycetota</taxon>
        <taxon>Actinomycetes</taxon>
        <taxon>Mycobacteriales</taxon>
        <taxon>Corynebacteriaceae</taxon>
        <taxon>Corynebacterium</taxon>
    </lineage>
</organism>